<feature type="domain" description="CBS" evidence="4">
    <location>
        <begin position="169"/>
        <end position="228"/>
    </location>
</feature>
<name>A0A965ZM20_9SPHI</name>
<comment type="caution">
    <text evidence="5">The sequence shown here is derived from an EMBL/GenBank/DDBJ whole genome shotgun (WGS) entry which is preliminary data.</text>
</comment>
<dbReference type="SMART" id="SM00116">
    <property type="entry name" value="CBS"/>
    <property type="match status" value="2"/>
</dbReference>
<proteinExistence type="predicted"/>
<dbReference type="RefSeq" id="WP_166588365.1">
    <property type="nucleotide sequence ID" value="NZ_WWEO01000045.1"/>
</dbReference>
<dbReference type="PANTHER" id="PTHR43080:SF29">
    <property type="entry name" value="OS02G0818000 PROTEIN"/>
    <property type="match status" value="1"/>
</dbReference>
<keyword evidence="6" id="KW-1185">Reference proteome</keyword>
<dbReference type="EMBL" id="WWEO01000045">
    <property type="protein sequence ID" value="NCD72419.1"/>
    <property type="molecule type" value="Genomic_DNA"/>
</dbReference>
<dbReference type="Pfam" id="PF00571">
    <property type="entry name" value="CBS"/>
    <property type="match status" value="2"/>
</dbReference>
<organism evidence="5 6">
    <name type="scientific">Mucilaginibacter agri</name>
    <dbReference type="NCBI Taxonomy" id="2695265"/>
    <lineage>
        <taxon>Bacteria</taxon>
        <taxon>Pseudomonadati</taxon>
        <taxon>Bacteroidota</taxon>
        <taxon>Sphingobacteriia</taxon>
        <taxon>Sphingobacteriales</taxon>
        <taxon>Sphingobacteriaceae</taxon>
        <taxon>Mucilaginibacter</taxon>
    </lineage>
</organism>
<dbReference type="InterPro" id="IPR014710">
    <property type="entry name" value="RmlC-like_jellyroll"/>
</dbReference>
<evidence type="ECO:0000256" key="2">
    <source>
        <dbReference type="PROSITE-ProRule" id="PRU00703"/>
    </source>
</evidence>
<dbReference type="AlphaFoldDB" id="A0A965ZM20"/>
<reference evidence="5" key="2">
    <citation type="submission" date="2020-10" db="EMBL/GenBank/DDBJ databases">
        <title>Mucilaginibacter sp. nov., isolated from soil.</title>
        <authorList>
            <person name="Jeon C.O."/>
        </authorList>
    </citation>
    <scope>NUCLEOTIDE SEQUENCE</scope>
    <source>
        <strain evidence="5">R11</strain>
    </source>
</reference>
<dbReference type="CDD" id="cd00038">
    <property type="entry name" value="CAP_ED"/>
    <property type="match status" value="1"/>
</dbReference>
<dbReference type="Proteomes" id="UP000638732">
    <property type="component" value="Unassembled WGS sequence"/>
</dbReference>
<dbReference type="InterPro" id="IPR046342">
    <property type="entry name" value="CBS_dom_sf"/>
</dbReference>
<dbReference type="Gene3D" id="2.60.120.10">
    <property type="entry name" value="Jelly Rolls"/>
    <property type="match status" value="1"/>
</dbReference>
<evidence type="ECO:0000259" key="4">
    <source>
        <dbReference type="PROSITE" id="PS51371"/>
    </source>
</evidence>
<dbReference type="InterPro" id="IPR005105">
    <property type="entry name" value="GlnD_Uridyltrans_N"/>
</dbReference>
<dbReference type="Pfam" id="PF10335">
    <property type="entry name" value="DUF294_C"/>
    <property type="match status" value="1"/>
</dbReference>
<evidence type="ECO:0000256" key="1">
    <source>
        <dbReference type="ARBA" id="ARBA00023122"/>
    </source>
</evidence>
<evidence type="ECO:0000259" key="3">
    <source>
        <dbReference type="PROSITE" id="PS50042"/>
    </source>
</evidence>
<dbReference type="InterPro" id="IPR000644">
    <property type="entry name" value="CBS_dom"/>
</dbReference>
<accession>A0A965ZM20</accession>
<dbReference type="InterPro" id="IPR000595">
    <property type="entry name" value="cNMP-bd_dom"/>
</dbReference>
<dbReference type="Pfam" id="PF03445">
    <property type="entry name" value="DUF294"/>
    <property type="match status" value="1"/>
</dbReference>
<evidence type="ECO:0000313" key="6">
    <source>
        <dbReference type="Proteomes" id="UP000638732"/>
    </source>
</evidence>
<dbReference type="CDD" id="cd05401">
    <property type="entry name" value="NT_GlnE_GlnD_like"/>
    <property type="match status" value="1"/>
</dbReference>
<dbReference type="PANTHER" id="PTHR43080">
    <property type="entry name" value="CBS DOMAIN-CONTAINING PROTEIN CBSX3, MITOCHONDRIAL"/>
    <property type="match status" value="1"/>
</dbReference>
<dbReference type="InterPro" id="IPR051257">
    <property type="entry name" value="Diverse_CBS-Domain"/>
</dbReference>
<dbReference type="Gene3D" id="3.10.580.10">
    <property type="entry name" value="CBS-domain"/>
    <property type="match status" value="1"/>
</dbReference>
<gene>
    <name evidence="5" type="ORF">GSY63_23845</name>
</gene>
<dbReference type="GO" id="GO:0008773">
    <property type="term" value="F:[protein-PII] uridylyltransferase activity"/>
    <property type="evidence" value="ECO:0007669"/>
    <property type="project" value="InterPro"/>
</dbReference>
<feature type="domain" description="Cyclic nucleotide-binding" evidence="3">
    <location>
        <begin position="13"/>
        <end position="135"/>
    </location>
</feature>
<dbReference type="InterPro" id="IPR018490">
    <property type="entry name" value="cNMP-bd_dom_sf"/>
</dbReference>
<dbReference type="InterPro" id="IPR018821">
    <property type="entry name" value="DUF294_put_nucleoTrafse_sb-bd"/>
</dbReference>
<evidence type="ECO:0000313" key="5">
    <source>
        <dbReference type="EMBL" id="NCD72419.1"/>
    </source>
</evidence>
<dbReference type="SUPFAM" id="SSF54631">
    <property type="entry name" value="CBS-domain pair"/>
    <property type="match status" value="1"/>
</dbReference>
<protein>
    <submittedName>
        <fullName evidence="5">CBS domain-containing protein</fullName>
    </submittedName>
</protein>
<dbReference type="SUPFAM" id="SSF51206">
    <property type="entry name" value="cAMP-binding domain-like"/>
    <property type="match status" value="1"/>
</dbReference>
<reference evidence="5" key="1">
    <citation type="submission" date="2020-01" db="EMBL/GenBank/DDBJ databases">
        <authorList>
            <person name="Seo Y.L."/>
        </authorList>
    </citation>
    <scope>NUCLEOTIDE SEQUENCE</scope>
    <source>
        <strain evidence="5">R11</strain>
    </source>
</reference>
<dbReference type="Pfam" id="PF00027">
    <property type="entry name" value="cNMP_binding"/>
    <property type="match status" value="1"/>
</dbReference>
<sequence>MNEHSQYLKSISPFNLLSDELLMEVSTHLQELNYPKDKVIYHQEISKLKGVDIIVKGNYESFFYDSGKNKRLPEIHQPGFCYGGVSLLLNQRQSLRTVIAKKGTLVYFLHRKYFRELCKTSEPFFQYFASEFGKRMQNEEFVHFFKRPVSAEENFVAAEDLFTRRLETMELRAIVQCNKNTPIFEAARLMAANKVSCLFITNHTGEIFGYVTDITLRDRVIALQKAASSPVGDVTESPVISLNADAFAYEAALMMFRTKTRYLLVNKSGQHAGFISRNKLLSDQAQSPLAFIQSVKSAISDDELKRKWHSVPQFVSQLLNRGVNAQIANQVITTIADTIAQKVIENVIEELGAPPAKFVFMVLGSEGRKEQTFKTDQDNAIIYEDKANEHREMVRDYFLDFADRVSGKLDHIGFSFCTGGFMAKNPKWTHSLSHWKKNYQHWMDESIPETVINFSTFFDCRTIYGETAIMDELHEFLDNELKEHPSEKLFFNMAKNALQYEPPLTFFKSIRTFTKGSREVFDIKKVMSPIVDLVRVYALKHRIFAVNTGERLWALKQQNIFTDAEYNELSQSYYLLMNMRLKNQSSQIIADHVEADNYIEISRLTTIERVTLKEIFNVIKNFQVKIKLQFTGGLLN</sequence>
<dbReference type="PROSITE" id="PS50042">
    <property type="entry name" value="CNMP_BINDING_3"/>
    <property type="match status" value="1"/>
</dbReference>
<dbReference type="PROSITE" id="PS51371">
    <property type="entry name" value="CBS"/>
    <property type="match status" value="1"/>
</dbReference>
<keyword evidence="1 2" id="KW-0129">CBS domain</keyword>